<dbReference type="Pfam" id="PF19699">
    <property type="entry name" value="CLSTN_C"/>
    <property type="match status" value="1"/>
</dbReference>
<keyword evidence="9" id="KW-0770">Synapse</keyword>
<dbReference type="SUPFAM" id="SSF49313">
    <property type="entry name" value="Cadherin-like"/>
    <property type="match status" value="2"/>
</dbReference>
<name>A0ABM5EKK4_9SAUR</name>
<evidence type="ECO:0000256" key="12">
    <source>
        <dbReference type="ARBA" id="ARBA00023257"/>
    </source>
</evidence>
<keyword evidence="3 17" id="KW-0812">Transmembrane</keyword>
<evidence type="ECO:0000256" key="4">
    <source>
        <dbReference type="ARBA" id="ARBA00022729"/>
    </source>
</evidence>
<keyword evidence="8 17" id="KW-1133">Transmembrane helix</keyword>
<dbReference type="InterPro" id="IPR015919">
    <property type="entry name" value="Cadherin-like_sf"/>
</dbReference>
<dbReference type="InterPro" id="IPR013320">
    <property type="entry name" value="ConA-like_dom_sf"/>
</dbReference>
<dbReference type="Pfam" id="PF00028">
    <property type="entry name" value="Cadherin"/>
    <property type="match status" value="1"/>
</dbReference>
<evidence type="ECO:0000256" key="6">
    <source>
        <dbReference type="ARBA" id="ARBA00022837"/>
    </source>
</evidence>
<dbReference type="SUPFAM" id="SSF49899">
    <property type="entry name" value="Concanavalin A-like lectins/glucanases"/>
    <property type="match status" value="1"/>
</dbReference>
<evidence type="ECO:0000256" key="16">
    <source>
        <dbReference type="SAM" id="MobiDB-lite"/>
    </source>
</evidence>
<keyword evidence="20" id="KW-1185">Reference proteome</keyword>
<dbReference type="InterPro" id="IPR002126">
    <property type="entry name" value="Cadherin-like_dom"/>
</dbReference>
<dbReference type="Gene3D" id="2.60.40.60">
    <property type="entry name" value="Cadherins"/>
    <property type="match status" value="2"/>
</dbReference>
<gene>
    <name evidence="21" type="primary">CLSTN1</name>
</gene>
<accession>A0ABM5EKK4</accession>
<feature type="compositionally biased region" description="Polar residues" evidence="16">
    <location>
        <begin position="948"/>
        <end position="964"/>
    </location>
</feature>
<evidence type="ECO:0000313" key="20">
    <source>
        <dbReference type="Proteomes" id="UP001652642"/>
    </source>
</evidence>
<feature type="domain" description="Cadherin" evidence="19">
    <location>
        <begin position="32"/>
        <end position="148"/>
    </location>
</feature>
<dbReference type="PANTHER" id="PTHR14139:SF4">
    <property type="entry name" value="CALSYNTENIN-1"/>
    <property type="match status" value="1"/>
</dbReference>
<evidence type="ECO:0000256" key="13">
    <source>
        <dbReference type="ARBA" id="ARBA00035006"/>
    </source>
</evidence>
<keyword evidence="5" id="KW-0677">Repeat</keyword>
<keyword evidence="11" id="KW-0325">Glycoprotein</keyword>
<dbReference type="RefSeq" id="XP_072833680.1">
    <property type="nucleotide sequence ID" value="XM_072977579.1"/>
</dbReference>
<evidence type="ECO:0000313" key="21">
    <source>
        <dbReference type="RefSeq" id="XP_072833680.1"/>
    </source>
</evidence>
<dbReference type="Proteomes" id="UP001652642">
    <property type="component" value="Chromosome 7"/>
</dbReference>
<sequence length="964" mass="107842">MLLSPLAPACLLAALLCAGARAARVNKHKPWIETTYHGIVTENDNTVLLDPPLIALDKDAPLRFAGEICGFKIHGQNVPFEAVVVDKTTGEGMIRSKEELDCELQKDYTFTIQAYDCGKGPDGANMKKSHKATVHIQVNDVNEYAPVFKEKSYKAAVIEGKRSDTILRVEAVDADCSPQFSQICSYEIVTPDVPFAIDKDGYIKNTEKLNYGKEHQYKLTVTAYDCGKKRAAEDVLVKVTVKPTCKPGWQGWSKRMEYEPGTGALALFPNIHLETCDEPITSVQATVELETNHIGKGCDRDTYSEKSLQRLCGASSGTAELLPPPSSTANWTLGLPTDNGHDSDQVFEFNGTQAVRIPDNVVTVNMKEPFVISVWMRHGPGVKEKEAILCNSDKTDMNRHHYSLYVHNCRLVFLFRQDPSEGQSYKPAEFHWKLNQVCDKEWHHYILNVEFPAVTLYMDGVSVDPFPVTEDYPLHPSKLESQLVVGACWQEFTGNENDTEKATETPAGGELRMAQFFHGNLAGLMIRSGKLENKKVIDCLYTCKEGLELQAADGVGKGLKIHVNPSQSALTLEGDDIDRFDKAMQHISYLNSRQFPTPGIRRIKITSTVKCSGDDACLSIPFVDGYIMVLQPEEPKISLSGINHFARSASEFESPEGVSLFPELRIISTITREVEPEGDGEEDPTVQESLVSEEIMHNLDTCEVTVVGEELNQEQESLEVDMARLQQKGMEMSSSNLGMIMTGVDTMASYEEVLHLIRYRNWHAIALFDRKFKLVCSELNGRYVSNEFKVEVNVIHTASPMDHASHMAAQQPQFVQPVHHSFVDLSGHNLANPHPGFSVVPSTATVVIVVCVSFLVFMIILGVFRIRAAHQRTMRDQDSGKENEMDWDDSALTITVNPMETYEDQHSSEEEEEEEEESEEGEEEDDITSAESESSEEEEGEQEEDQQNVNRQQQLEWDDSTLTY</sequence>
<keyword evidence="7" id="KW-0130">Cell adhesion</keyword>
<protein>
    <submittedName>
        <fullName evidence="21">Calsyntenin-1 isoform X2</fullName>
    </submittedName>
</protein>
<feature type="signal peptide" evidence="18">
    <location>
        <begin position="1"/>
        <end position="22"/>
    </location>
</feature>
<feature type="transmembrane region" description="Helical" evidence="17">
    <location>
        <begin position="844"/>
        <end position="864"/>
    </location>
</feature>
<dbReference type="PROSITE" id="PS50268">
    <property type="entry name" value="CADHERIN_2"/>
    <property type="match status" value="2"/>
</dbReference>
<comment type="similarity">
    <text evidence="14">Belongs to the calsyntenin family.</text>
</comment>
<evidence type="ECO:0000256" key="10">
    <source>
        <dbReference type="ARBA" id="ARBA00023136"/>
    </source>
</evidence>
<keyword evidence="10 17" id="KW-0472">Membrane</keyword>
<evidence type="ECO:0000256" key="15">
    <source>
        <dbReference type="PROSITE-ProRule" id="PRU00043"/>
    </source>
</evidence>
<organism evidence="20 21">
    <name type="scientific">Pogona vitticeps</name>
    <name type="common">central bearded dragon</name>
    <dbReference type="NCBI Taxonomy" id="103695"/>
    <lineage>
        <taxon>Eukaryota</taxon>
        <taxon>Metazoa</taxon>
        <taxon>Chordata</taxon>
        <taxon>Craniata</taxon>
        <taxon>Vertebrata</taxon>
        <taxon>Euteleostomi</taxon>
        <taxon>Lepidosauria</taxon>
        <taxon>Squamata</taxon>
        <taxon>Bifurcata</taxon>
        <taxon>Unidentata</taxon>
        <taxon>Episquamata</taxon>
        <taxon>Toxicofera</taxon>
        <taxon>Iguania</taxon>
        <taxon>Acrodonta</taxon>
        <taxon>Agamidae</taxon>
        <taxon>Amphibolurinae</taxon>
        <taxon>Pogona</taxon>
    </lineage>
</organism>
<evidence type="ECO:0000256" key="17">
    <source>
        <dbReference type="SAM" id="Phobius"/>
    </source>
</evidence>
<evidence type="ECO:0000256" key="11">
    <source>
        <dbReference type="ARBA" id="ARBA00023180"/>
    </source>
</evidence>
<evidence type="ECO:0000256" key="14">
    <source>
        <dbReference type="ARBA" id="ARBA00035015"/>
    </source>
</evidence>
<dbReference type="InterPro" id="IPR045588">
    <property type="entry name" value="CLSTN_C"/>
</dbReference>
<evidence type="ECO:0000259" key="19">
    <source>
        <dbReference type="PROSITE" id="PS50268"/>
    </source>
</evidence>
<evidence type="ECO:0000256" key="18">
    <source>
        <dbReference type="SAM" id="SignalP"/>
    </source>
</evidence>
<feature type="domain" description="Cadherin" evidence="19">
    <location>
        <begin position="149"/>
        <end position="249"/>
    </location>
</feature>
<keyword evidence="6 15" id="KW-0106">Calcium</keyword>
<comment type="subcellular location">
    <subcellularLocation>
        <location evidence="1">Endoplasmic reticulum membrane</location>
        <topology evidence="1">Single-pass type I membrane protein</topology>
    </subcellularLocation>
    <subcellularLocation>
        <location evidence="2">Golgi apparatus membrane</location>
        <topology evidence="2">Single-pass type I membrane protein</topology>
    </subcellularLocation>
    <subcellularLocation>
        <location evidence="13">Postsynaptic cell membrane</location>
        <topology evidence="13">Single-pass type I membrane protein</topology>
    </subcellularLocation>
</comment>
<feature type="chain" id="PRO_5046018636" evidence="18">
    <location>
        <begin position="23"/>
        <end position="964"/>
    </location>
</feature>
<evidence type="ECO:0000256" key="7">
    <source>
        <dbReference type="ARBA" id="ARBA00022889"/>
    </source>
</evidence>
<evidence type="ECO:0000256" key="9">
    <source>
        <dbReference type="ARBA" id="ARBA00023018"/>
    </source>
</evidence>
<evidence type="ECO:0000256" key="1">
    <source>
        <dbReference type="ARBA" id="ARBA00004115"/>
    </source>
</evidence>
<evidence type="ECO:0000256" key="8">
    <source>
        <dbReference type="ARBA" id="ARBA00022989"/>
    </source>
</evidence>
<evidence type="ECO:0000256" key="5">
    <source>
        <dbReference type="ARBA" id="ARBA00022737"/>
    </source>
</evidence>
<evidence type="ECO:0000256" key="2">
    <source>
        <dbReference type="ARBA" id="ARBA00004614"/>
    </source>
</evidence>
<dbReference type="GeneID" id="110073116"/>
<dbReference type="CDD" id="cd11304">
    <property type="entry name" value="Cadherin_repeat"/>
    <property type="match status" value="2"/>
</dbReference>
<proteinExistence type="inferred from homology"/>
<evidence type="ECO:0000256" key="3">
    <source>
        <dbReference type="ARBA" id="ARBA00022692"/>
    </source>
</evidence>
<dbReference type="PRINTS" id="PR00205">
    <property type="entry name" value="CADHERIN"/>
</dbReference>
<feature type="region of interest" description="Disordered" evidence="16">
    <location>
        <begin position="899"/>
        <end position="964"/>
    </location>
</feature>
<reference evidence="21" key="1">
    <citation type="submission" date="2025-08" db="UniProtKB">
        <authorList>
            <consortium name="RefSeq"/>
        </authorList>
    </citation>
    <scope>IDENTIFICATION</scope>
</reference>
<keyword evidence="12" id="KW-0628">Postsynaptic cell membrane</keyword>
<feature type="compositionally biased region" description="Acidic residues" evidence="16">
    <location>
        <begin position="909"/>
        <end position="946"/>
    </location>
</feature>
<keyword evidence="4 18" id="KW-0732">Signal</keyword>
<dbReference type="PANTHER" id="PTHR14139">
    <property type="entry name" value="CALSYNTENIN"/>
    <property type="match status" value="1"/>
</dbReference>
<dbReference type="SMART" id="SM00112">
    <property type="entry name" value="CA"/>
    <property type="match status" value="2"/>
</dbReference>
<dbReference type="Gene3D" id="2.60.120.200">
    <property type="match status" value="1"/>
</dbReference>